<dbReference type="InterPro" id="IPR023584">
    <property type="entry name" value="Ribosome_recyc_fac_dom"/>
</dbReference>
<keyword evidence="9" id="KW-1185">Reference proteome</keyword>
<dbReference type="Gene3D" id="1.10.132.20">
    <property type="entry name" value="Ribosome-recycling factor"/>
    <property type="match status" value="1"/>
</dbReference>
<evidence type="ECO:0000313" key="9">
    <source>
        <dbReference type="Proteomes" id="UP000035170"/>
    </source>
</evidence>
<evidence type="ECO:0000256" key="1">
    <source>
        <dbReference type="ARBA" id="ARBA00004496"/>
    </source>
</evidence>
<evidence type="ECO:0000256" key="4">
    <source>
        <dbReference type="ARBA" id="ARBA00022917"/>
    </source>
</evidence>
<dbReference type="EMBL" id="JZWI01000045">
    <property type="protein sequence ID" value="KLN52741.1"/>
    <property type="molecule type" value="Genomic_DNA"/>
</dbReference>
<comment type="similarity">
    <text evidence="2 6">Belongs to the RRF family.</text>
</comment>
<reference evidence="8 9" key="1">
    <citation type="submission" date="2015-03" db="EMBL/GenBank/DDBJ databases">
        <title>Genome sequence of Variovorax paradoxus TBEA6.</title>
        <authorList>
            <person name="Poehlein A."/>
            <person name="Schuldes J."/>
            <person name="Wuebbeler J.H."/>
            <person name="Hiessl S."/>
            <person name="Steinbuechel A."/>
            <person name="Daniel R."/>
        </authorList>
    </citation>
    <scope>NUCLEOTIDE SEQUENCE [LARGE SCALE GENOMIC DNA]</scope>
    <source>
        <strain evidence="8 9">TBEA6</strain>
    </source>
</reference>
<dbReference type="Pfam" id="PF01765">
    <property type="entry name" value="RRF"/>
    <property type="match status" value="1"/>
</dbReference>
<dbReference type="GO" id="GO:0043023">
    <property type="term" value="F:ribosomal large subunit binding"/>
    <property type="evidence" value="ECO:0007669"/>
    <property type="project" value="TreeGrafter"/>
</dbReference>
<dbReference type="NCBIfam" id="TIGR00496">
    <property type="entry name" value="frr"/>
    <property type="match status" value="1"/>
</dbReference>
<protein>
    <recommendedName>
        <fullName evidence="6">Ribosome-recycling factor</fullName>
        <shortName evidence="6">RRF</shortName>
    </recommendedName>
    <alternativeName>
        <fullName evidence="6">Ribosome-releasing factor</fullName>
    </alternativeName>
</protein>
<dbReference type="GO" id="GO:0002184">
    <property type="term" value="P:cytoplasmic translational termination"/>
    <property type="evidence" value="ECO:0007669"/>
    <property type="project" value="TreeGrafter"/>
</dbReference>
<accession>A0A0H2LST7</accession>
<dbReference type="Gene3D" id="3.30.1360.40">
    <property type="match status" value="1"/>
</dbReference>
<dbReference type="PATRIC" id="fig|34073.19.peg.6293"/>
<keyword evidence="4 6" id="KW-0648">Protein biosynthesis</keyword>
<dbReference type="PANTHER" id="PTHR20982:SF3">
    <property type="entry name" value="MITOCHONDRIAL RIBOSOME RECYCLING FACTOR PSEUDO 1"/>
    <property type="match status" value="1"/>
</dbReference>
<comment type="function">
    <text evidence="5 6">Responsible for the release of ribosomes from messenger RNA at the termination of protein biosynthesis. May increase the efficiency of translation by recycling ribosomes from one round of translation to another.</text>
</comment>
<organism evidence="8 9">
    <name type="scientific">Variovorax paradoxus</name>
    <dbReference type="NCBI Taxonomy" id="34073"/>
    <lineage>
        <taxon>Bacteria</taxon>
        <taxon>Pseudomonadati</taxon>
        <taxon>Pseudomonadota</taxon>
        <taxon>Betaproteobacteria</taxon>
        <taxon>Burkholderiales</taxon>
        <taxon>Comamonadaceae</taxon>
        <taxon>Variovorax</taxon>
    </lineage>
</organism>
<gene>
    <name evidence="6 8" type="primary">frr</name>
    <name evidence="8" type="ORF">VPARA_61260</name>
</gene>
<dbReference type="InterPro" id="IPR036191">
    <property type="entry name" value="RRF_sf"/>
</dbReference>
<dbReference type="FunFam" id="1.10.132.20:FF:000001">
    <property type="entry name" value="Ribosome-recycling factor"/>
    <property type="match status" value="1"/>
</dbReference>
<feature type="domain" description="Ribosome recycling factor" evidence="7">
    <location>
        <begin position="24"/>
        <end position="187"/>
    </location>
</feature>
<dbReference type="AlphaFoldDB" id="A0A0H2LST7"/>
<sequence length="189" mass="20940">MTTPTIAEIRSATDAKMNQSLAAFQNNLTKIRTGRANSALLDSIHVEYYGSQVPLSQVANVSVLDSRTISVQPWEKGMGAKIEKAIRESDLGLNPASMGDLIRVPLPAMSEERRKEMTKLVRNEGETAKIATRNLRRDANESVKKLVKEKLASEDDQKRAEAEIQKVTDRHIAEIDRLVAAKEAEIMAV</sequence>
<comment type="subcellular location">
    <subcellularLocation>
        <location evidence="1 6">Cytoplasm</location>
    </subcellularLocation>
</comment>
<dbReference type="Proteomes" id="UP000035170">
    <property type="component" value="Unassembled WGS sequence"/>
</dbReference>
<proteinExistence type="inferred from homology"/>
<dbReference type="GO" id="GO:0005829">
    <property type="term" value="C:cytosol"/>
    <property type="evidence" value="ECO:0007669"/>
    <property type="project" value="GOC"/>
</dbReference>
<dbReference type="CDD" id="cd00520">
    <property type="entry name" value="RRF"/>
    <property type="match status" value="1"/>
</dbReference>
<name>A0A0H2LST7_VARPD</name>
<evidence type="ECO:0000313" key="8">
    <source>
        <dbReference type="EMBL" id="KLN52741.1"/>
    </source>
</evidence>
<evidence type="ECO:0000256" key="2">
    <source>
        <dbReference type="ARBA" id="ARBA00005912"/>
    </source>
</evidence>
<keyword evidence="3 6" id="KW-0963">Cytoplasm</keyword>
<dbReference type="PANTHER" id="PTHR20982">
    <property type="entry name" value="RIBOSOME RECYCLING FACTOR"/>
    <property type="match status" value="1"/>
</dbReference>
<evidence type="ECO:0000256" key="3">
    <source>
        <dbReference type="ARBA" id="ARBA00022490"/>
    </source>
</evidence>
<comment type="caution">
    <text evidence="8">The sequence shown here is derived from an EMBL/GenBank/DDBJ whole genome shotgun (WGS) entry which is preliminary data.</text>
</comment>
<dbReference type="RefSeq" id="WP_021007531.1">
    <property type="nucleotide sequence ID" value="NZ_JBEPKJ010000002.1"/>
</dbReference>
<dbReference type="InterPro" id="IPR002661">
    <property type="entry name" value="Ribosome_recyc_fac"/>
</dbReference>
<evidence type="ECO:0000256" key="6">
    <source>
        <dbReference type="HAMAP-Rule" id="MF_00040"/>
    </source>
</evidence>
<dbReference type="SUPFAM" id="SSF55194">
    <property type="entry name" value="Ribosome recycling factor, RRF"/>
    <property type="match status" value="1"/>
</dbReference>
<evidence type="ECO:0000259" key="7">
    <source>
        <dbReference type="Pfam" id="PF01765"/>
    </source>
</evidence>
<dbReference type="FunFam" id="3.30.1360.40:FF:000001">
    <property type="entry name" value="Ribosome-recycling factor"/>
    <property type="match status" value="1"/>
</dbReference>
<evidence type="ECO:0000256" key="5">
    <source>
        <dbReference type="ARBA" id="ARBA00025050"/>
    </source>
</evidence>
<dbReference type="HAMAP" id="MF_00040">
    <property type="entry name" value="RRF"/>
    <property type="match status" value="1"/>
</dbReference>